<evidence type="ECO:0000313" key="3">
    <source>
        <dbReference type="Proteomes" id="UP001212152"/>
    </source>
</evidence>
<reference evidence="2" key="1">
    <citation type="submission" date="2020-05" db="EMBL/GenBank/DDBJ databases">
        <title>Phylogenomic resolution of chytrid fungi.</title>
        <authorList>
            <person name="Stajich J.E."/>
            <person name="Amses K."/>
            <person name="Simmons R."/>
            <person name="Seto K."/>
            <person name="Myers J."/>
            <person name="Bonds A."/>
            <person name="Quandt C.A."/>
            <person name="Barry K."/>
            <person name="Liu P."/>
            <person name="Grigoriev I."/>
            <person name="Longcore J.E."/>
            <person name="James T.Y."/>
        </authorList>
    </citation>
    <scope>NUCLEOTIDE SEQUENCE</scope>
    <source>
        <strain evidence="2">JEL0379</strain>
    </source>
</reference>
<organism evidence="2 3">
    <name type="scientific">Geranomyces variabilis</name>
    <dbReference type="NCBI Taxonomy" id="109894"/>
    <lineage>
        <taxon>Eukaryota</taxon>
        <taxon>Fungi</taxon>
        <taxon>Fungi incertae sedis</taxon>
        <taxon>Chytridiomycota</taxon>
        <taxon>Chytridiomycota incertae sedis</taxon>
        <taxon>Chytridiomycetes</taxon>
        <taxon>Spizellomycetales</taxon>
        <taxon>Powellomycetaceae</taxon>
        <taxon>Geranomyces</taxon>
    </lineage>
</organism>
<proteinExistence type="predicted"/>
<protein>
    <submittedName>
        <fullName evidence="2">Uncharacterized protein</fullName>
    </submittedName>
</protein>
<evidence type="ECO:0000313" key="2">
    <source>
        <dbReference type="EMBL" id="KAJ3175939.1"/>
    </source>
</evidence>
<dbReference type="AlphaFoldDB" id="A0AAD5XKY6"/>
<feature type="region of interest" description="Disordered" evidence="1">
    <location>
        <begin position="349"/>
        <end position="375"/>
    </location>
</feature>
<feature type="region of interest" description="Disordered" evidence="1">
    <location>
        <begin position="1"/>
        <end position="33"/>
    </location>
</feature>
<keyword evidence="3" id="KW-1185">Reference proteome</keyword>
<feature type="compositionally biased region" description="Basic and acidic residues" evidence="1">
    <location>
        <begin position="216"/>
        <end position="225"/>
    </location>
</feature>
<accession>A0AAD5XKY6</accession>
<gene>
    <name evidence="2" type="ORF">HDU87_005603</name>
</gene>
<dbReference type="Proteomes" id="UP001212152">
    <property type="component" value="Unassembled WGS sequence"/>
</dbReference>
<sequence length="468" mass="51677">MATAQNTAGEAAPADASHEEAKEELHIDEPLSGTFPSEQAALAHVKDFAIARGFQTKYAWVPARYEIRCKRWGKPPAHGLRLRAARGPPPCNCRYSAAVLPPVEGHDEKGVWTLLPSSKPHNHGPWLGLADLGTSEDESSSGESETEAKIDLLDQKAWEAYDERFLSDPLQVVERSAYEESVEELGWERHAASAQSTAPKVDAPPSTQSQRQSLKRKAEREPEPSRHKKGLSWKQADRTSFFMTTRKTDGPYLRTLKKPVFRPPREISGSWMQQFQVLESHFTNLNPHNLKEIESRVGDPPTVGDDPDNDRRGDDPVTFASSMAPEKHKMGARAFEEYVDQWNALPARSPLVSDPDAVGPSSNEPPSNEPPAGRLRLPRKELLQALLTFASDFAEQSQPVPHYGYDLIYSCDPSALVAMGVLCQELVTYLMLGSGNVLSDEELAATPGFKSLLGSARVNETLHSEGLE</sequence>
<feature type="region of interest" description="Disordered" evidence="1">
    <location>
        <begin position="189"/>
        <end position="234"/>
    </location>
</feature>
<feature type="compositionally biased region" description="Basic and acidic residues" evidence="1">
    <location>
        <begin position="16"/>
        <end position="29"/>
    </location>
</feature>
<dbReference type="EMBL" id="JADGJQ010000046">
    <property type="protein sequence ID" value="KAJ3175939.1"/>
    <property type="molecule type" value="Genomic_DNA"/>
</dbReference>
<evidence type="ECO:0000256" key="1">
    <source>
        <dbReference type="SAM" id="MobiDB-lite"/>
    </source>
</evidence>
<feature type="region of interest" description="Disordered" evidence="1">
    <location>
        <begin position="292"/>
        <end position="328"/>
    </location>
</feature>
<name>A0AAD5XKY6_9FUNG</name>
<comment type="caution">
    <text evidence="2">The sequence shown here is derived from an EMBL/GenBank/DDBJ whole genome shotgun (WGS) entry which is preliminary data.</text>
</comment>